<dbReference type="EMBL" id="CAMAPF010000938">
    <property type="protein sequence ID" value="CAH9125588.1"/>
    <property type="molecule type" value="Genomic_DNA"/>
</dbReference>
<dbReference type="Proteomes" id="UP001152523">
    <property type="component" value="Unassembled WGS sequence"/>
</dbReference>
<organism evidence="3 4">
    <name type="scientific">Cuscuta epithymum</name>
    <dbReference type="NCBI Taxonomy" id="186058"/>
    <lineage>
        <taxon>Eukaryota</taxon>
        <taxon>Viridiplantae</taxon>
        <taxon>Streptophyta</taxon>
        <taxon>Embryophyta</taxon>
        <taxon>Tracheophyta</taxon>
        <taxon>Spermatophyta</taxon>
        <taxon>Magnoliopsida</taxon>
        <taxon>eudicotyledons</taxon>
        <taxon>Gunneridae</taxon>
        <taxon>Pentapetalae</taxon>
        <taxon>asterids</taxon>
        <taxon>lamiids</taxon>
        <taxon>Solanales</taxon>
        <taxon>Convolvulaceae</taxon>
        <taxon>Cuscuteae</taxon>
        <taxon>Cuscuta</taxon>
        <taxon>Cuscuta subgen. Cuscuta</taxon>
    </lineage>
</organism>
<protein>
    <submittedName>
        <fullName evidence="3">Uncharacterized protein</fullName>
    </submittedName>
</protein>
<evidence type="ECO:0000313" key="2">
    <source>
        <dbReference type="EMBL" id="CAH9116693.1"/>
    </source>
</evidence>
<keyword evidence="4" id="KW-1185">Reference proteome</keyword>
<evidence type="ECO:0000313" key="4">
    <source>
        <dbReference type="Proteomes" id="UP001152523"/>
    </source>
</evidence>
<gene>
    <name evidence="2" type="ORF">CEPIT_LOCUS21572</name>
    <name evidence="3" type="ORF">CEPIT_LOCUS26877</name>
</gene>
<proteinExistence type="predicted"/>
<name>A0AAV0EQT3_9ASTE</name>
<accession>A0AAV0EQT3</accession>
<keyword evidence="1" id="KW-0812">Transmembrane</keyword>
<evidence type="ECO:0000256" key="1">
    <source>
        <dbReference type="SAM" id="Phobius"/>
    </source>
</evidence>
<keyword evidence="1" id="KW-0472">Membrane</keyword>
<evidence type="ECO:0000313" key="3">
    <source>
        <dbReference type="EMBL" id="CAH9125588.1"/>
    </source>
</evidence>
<dbReference type="AlphaFoldDB" id="A0AAV0EQT3"/>
<sequence>MKGVGIKEFVYNMCTKFVYTWYSWKENIVSEVWISFMGQTMIVGLLFGIVIYLPKKIPQRLFITKAICSGAKWRMKQHLTFFKTIYYSFVTILCSIWKRCNGVM</sequence>
<reference evidence="3" key="1">
    <citation type="submission" date="2022-07" db="EMBL/GenBank/DDBJ databases">
        <authorList>
            <person name="Macas J."/>
            <person name="Novak P."/>
            <person name="Neumann P."/>
        </authorList>
    </citation>
    <scope>NUCLEOTIDE SEQUENCE</scope>
</reference>
<feature type="transmembrane region" description="Helical" evidence="1">
    <location>
        <begin position="32"/>
        <end position="53"/>
    </location>
</feature>
<keyword evidence="1" id="KW-1133">Transmembrane helix</keyword>
<comment type="caution">
    <text evidence="3">The sequence shown here is derived from an EMBL/GenBank/DDBJ whole genome shotgun (WGS) entry which is preliminary data.</text>
</comment>
<dbReference type="EMBL" id="CAMAPF010000292">
    <property type="protein sequence ID" value="CAH9116693.1"/>
    <property type="molecule type" value="Genomic_DNA"/>
</dbReference>